<name>A0AAN8RBI3_9PEZI</name>
<feature type="region of interest" description="Disordered" evidence="1">
    <location>
        <begin position="326"/>
        <end position="349"/>
    </location>
</feature>
<evidence type="ECO:0000256" key="1">
    <source>
        <dbReference type="SAM" id="MobiDB-lite"/>
    </source>
</evidence>
<proteinExistence type="predicted"/>
<gene>
    <name evidence="2" type="ORF">TWF718_003545</name>
</gene>
<reference evidence="2 3" key="1">
    <citation type="submission" date="2019-10" db="EMBL/GenBank/DDBJ databases">
        <authorList>
            <person name="Palmer J.M."/>
        </authorList>
    </citation>
    <scope>NUCLEOTIDE SEQUENCE [LARGE SCALE GENOMIC DNA]</scope>
    <source>
        <strain evidence="2 3">TWF718</strain>
    </source>
</reference>
<comment type="caution">
    <text evidence="2">The sequence shown here is derived from an EMBL/GenBank/DDBJ whole genome shotgun (WGS) entry which is preliminary data.</text>
</comment>
<dbReference type="AlphaFoldDB" id="A0AAN8RBI3"/>
<organism evidence="2 3">
    <name type="scientific">Orbilia javanica</name>
    <dbReference type="NCBI Taxonomy" id="47235"/>
    <lineage>
        <taxon>Eukaryota</taxon>
        <taxon>Fungi</taxon>
        <taxon>Dikarya</taxon>
        <taxon>Ascomycota</taxon>
        <taxon>Pezizomycotina</taxon>
        <taxon>Orbiliomycetes</taxon>
        <taxon>Orbiliales</taxon>
        <taxon>Orbiliaceae</taxon>
        <taxon>Orbilia</taxon>
    </lineage>
</organism>
<dbReference type="EMBL" id="JAVHNR010000012">
    <property type="protein sequence ID" value="KAK6330117.1"/>
    <property type="molecule type" value="Genomic_DNA"/>
</dbReference>
<evidence type="ECO:0000313" key="3">
    <source>
        <dbReference type="Proteomes" id="UP001313282"/>
    </source>
</evidence>
<accession>A0AAN8RBI3</accession>
<evidence type="ECO:0000313" key="2">
    <source>
        <dbReference type="EMBL" id="KAK6330117.1"/>
    </source>
</evidence>
<protein>
    <submittedName>
        <fullName evidence="2">Uncharacterized protein</fullName>
    </submittedName>
</protein>
<keyword evidence="3" id="KW-1185">Reference proteome</keyword>
<feature type="compositionally biased region" description="Basic and acidic residues" evidence="1">
    <location>
        <begin position="334"/>
        <end position="349"/>
    </location>
</feature>
<dbReference type="Proteomes" id="UP001313282">
    <property type="component" value="Unassembled WGS sequence"/>
</dbReference>
<sequence>MLLKSSKLSSKREGEEGTFLFFNPNVGAAGVHLDEIHRFALGIRFEGDDVFGPGNSETLIFARHWSLVFTWQSRPELPGFPESSFRVELRKNEPTRWDSSISFPTRLYHLALGAFALGYWNGSWRDINNLMEKHPMQGTTYAASYNNCQHWVAALLVRMEGFARQQADNGRSLEISNGKRYSFVKKVLSDHGDGKFSNRYNIVMEILQLAGNGAGAGVSSSIGRWLLSFSKAITTNVEVVITITKPIGGFWRFFGCKTMETFTTSVICTCEVANPYGYLAYGAPVAFTAGFGFVYNYYHNRVGQCERTTFRVPRSASVVAVGPADVVPESSQARSEEDGQGERGGDEGTGRSAFVLRFARLLDTKVVCPQDLSGNRRLRDQVAQCKRRPKFRVMNYPKFLFAAFVEIGSPLVIGVSSHSELAKSIDLWGLEASVYETIRLYQEILKWQK</sequence>